<dbReference type="NCBIfam" id="TIGR00125">
    <property type="entry name" value="cyt_tran_rel"/>
    <property type="match status" value="1"/>
</dbReference>
<dbReference type="EMBL" id="CP001684">
    <property type="protein sequence ID" value="ACV22039.1"/>
    <property type="molecule type" value="Genomic_DNA"/>
</dbReference>
<dbReference type="CDD" id="cd02163">
    <property type="entry name" value="PPAT"/>
    <property type="match status" value="1"/>
</dbReference>
<dbReference type="Gene3D" id="3.40.50.620">
    <property type="entry name" value="HUPs"/>
    <property type="match status" value="1"/>
</dbReference>
<feature type="binding site" evidence="9">
    <location>
        <begin position="9"/>
        <end position="10"/>
    </location>
    <ligand>
        <name>ATP</name>
        <dbReference type="ChEBI" id="CHEBI:30616"/>
    </ligand>
</feature>
<dbReference type="NCBIfam" id="TIGR01510">
    <property type="entry name" value="coaD_prev_kdtB"/>
    <property type="match status" value="1"/>
</dbReference>
<comment type="pathway">
    <text evidence="9">Cofactor biosynthesis; coenzyme A biosynthesis; CoA from (R)-pantothenate: step 4/5.</text>
</comment>
<feature type="binding site" evidence="9">
    <location>
        <position position="41"/>
    </location>
    <ligand>
        <name>substrate</name>
    </ligand>
</feature>
<evidence type="ECO:0000256" key="9">
    <source>
        <dbReference type="HAMAP-Rule" id="MF_00151"/>
    </source>
</evidence>
<dbReference type="GO" id="GO:0005737">
    <property type="term" value="C:cytoplasm"/>
    <property type="evidence" value="ECO:0007669"/>
    <property type="project" value="UniProtKB-SubCell"/>
</dbReference>
<keyword evidence="3 9" id="KW-0548">Nucleotidyltransferase</keyword>
<dbReference type="InterPro" id="IPR004821">
    <property type="entry name" value="Cyt_trans-like"/>
</dbReference>
<comment type="catalytic activity">
    <reaction evidence="8 9">
        <text>(R)-4'-phosphopantetheine + ATP + H(+) = 3'-dephospho-CoA + diphosphate</text>
        <dbReference type="Rhea" id="RHEA:19801"/>
        <dbReference type="ChEBI" id="CHEBI:15378"/>
        <dbReference type="ChEBI" id="CHEBI:30616"/>
        <dbReference type="ChEBI" id="CHEBI:33019"/>
        <dbReference type="ChEBI" id="CHEBI:57328"/>
        <dbReference type="ChEBI" id="CHEBI:61723"/>
        <dbReference type="EC" id="2.7.7.3"/>
    </reaction>
</comment>
<feature type="binding site" evidence="9">
    <location>
        <position position="98"/>
    </location>
    <ligand>
        <name>ATP</name>
        <dbReference type="ChEBI" id="CHEBI:30616"/>
    </ligand>
</feature>
<dbReference type="EC" id="2.7.7.3" evidence="9"/>
<dbReference type="RefSeq" id="WP_012798143.1">
    <property type="nucleotide sequence ID" value="NC_013165.1"/>
</dbReference>
<reference evidence="11 12" key="1">
    <citation type="journal article" date="2009" name="Stand. Genomic Sci.">
        <title>Complete genome sequence of Slackia heliotrinireducens type strain (RHS 1).</title>
        <authorList>
            <person name="Pukall R."/>
            <person name="Lapidus A."/>
            <person name="Nolan M."/>
            <person name="Copeland A."/>
            <person name="Glavina Del Rio T."/>
            <person name="Lucas S."/>
            <person name="Chen F."/>
            <person name="Tice H."/>
            <person name="Cheng J.F."/>
            <person name="Chertkov O."/>
            <person name="Bruce D."/>
            <person name="Goodwin L."/>
            <person name="Kuske C."/>
            <person name="Brettin T."/>
            <person name="Detter J.C."/>
            <person name="Han C."/>
            <person name="Pitluck S."/>
            <person name="Pati A."/>
            <person name="Mavrommatis K."/>
            <person name="Ivanova N."/>
            <person name="Ovchinnikova G."/>
            <person name="Chen A."/>
            <person name="Palaniappan K."/>
            <person name="Schneider S."/>
            <person name="Rohde M."/>
            <person name="Chain P."/>
            <person name="D'haeseleer P."/>
            <person name="Goker M."/>
            <person name="Bristow J."/>
            <person name="Eisen J.A."/>
            <person name="Markowitz V."/>
            <person name="Kyrpides N.C."/>
            <person name="Klenk H.P."/>
            <person name="Hugenholtz P."/>
        </authorList>
    </citation>
    <scope>NUCLEOTIDE SEQUENCE [LARGE SCALE GENOMIC DNA]</scope>
    <source>
        <strain evidence="12">ATCC 29202 / DSM 20476 / NCTC 11029 / RHS 1</strain>
    </source>
</reference>
<keyword evidence="2 9" id="KW-0808">Transferase</keyword>
<evidence type="ECO:0000256" key="7">
    <source>
        <dbReference type="ARBA" id="ARBA00022993"/>
    </source>
</evidence>
<name>C7N554_SLAHD</name>
<keyword evidence="1 9" id="KW-0963">Cytoplasm</keyword>
<evidence type="ECO:0000313" key="11">
    <source>
        <dbReference type="EMBL" id="ACV22039.1"/>
    </source>
</evidence>
<feature type="domain" description="Cytidyltransferase-like" evidence="10">
    <location>
        <begin position="5"/>
        <end position="133"/>
    </location>
</feature>
<gene>
    <name evidence="9" type="primary">coaD</name>
    <name evidence="11" type="ordered locus">Shel_10020</name>
</gene>
<evidence type="ECO:0000256" key="8">
    <source>
        <dbReference type="ARBA" id="ARBA00029346"/>
    </source>
</evidence>
<keyword evidence="7 9" id="KW-0173">Coenzyme A biosynthesis</keyword>
<dbReference type="eggNOG" id="COG0669">
    <property type="taxonomic scope" value="Bacteria"/>
</dbReference>
<proteinExistence type="inferred from homology"/>
<evidence type="ECO:0000256" key="1">
    <source>
        <dbReference type="ARBA" id="ARBA00022490"/>
    </source>
</evidence>
<evidence type="ECO:0000313" key="12">
    <source>
        <dbReference type="Proteomes" id="UP000002026"/>
    </source>
</evidence>
<comment type="subunit">
    <text evidence="9">Homohexamer.</text>
</comment>
<dbReference type="InterPro" id="IPR001980">
    <property type="entry name" value="PPAT"/>
</dbReference>
<protein>
    <recommendedName>
        <fullName evidence="9">Phosphopantetheine adenylyltransferase</fullName>
        <ecNumber evidence="9">2.7.7.3</ecNumber>
    </recommendedName>
    <alternativeName>
        <fullName evidence="9">Dephospho-CoA pyrophosphorylase</fullName>
    </alternativeName>
    <alternativeName>
        <fullName evidence="9">Pantetheine-phosphate adenylyltransferase</fullName>
        <shortName evidence="9">PPAT</shortName>
    </alternativeName>
</protein>
<dbReference type="PRINTS" id="PR01020">
    <property type="entry name" value="LPSBIOSNTHSS"/>
</dbReference>
<comment type="cofactor">
    <cofactor evidence="9">
        <name>Mg(2+)</name>
        <dbReference type="ChEBI" id="CHEBI:18420"/>
    </cofactor>
</comment>
<dbReference type="HOGENOM" id="CLU_100149_0_1_11"/>
<evidence type="ECO:0000259" key="10">
    <source>
        <dbReference type="Pfam" id="PF01467"/>
    </source>
</evidence>
<dbReference type="Proteomes" id="UP000002026">
    <property type="component" value="Chromosome"/>
</dbReference>
<feature type="binding site" evidence="9">
    <location>
        <begin position="88"/>
        <end position="90"/>
    </location>
    <ligand>
        <name>ATP</name>
        <dbReference type="ChEBI" id="CHEBI:30616"/>
    </ligand>
</feature>
<dbReference type="GO" id="GO:0005524">
    <property type="term" value="F:ATP binding"/>
    <property type="evidence" value="ECO:0007669"/>
    <property type="project" value="UniProtKB-KW"/>
</dbReference>
<dbReference type="PANTHER" id="PTHR21342">
    <property type="entry name" value="PHOSPHOPANTETHEINE ADENYLYLTRANSFERASE"/>
    <property type="match status" value="1"/>
</dbReference>
<organism evidence="11 12">
    <name type="scientific">Slackia heliotrinireducens (strain ATCC 29202 / DSM 20476 / NCTC 11029 / RHS 1)</name>
    <name type="common">Peptococcus heliotrinreducens</name>
    <dbReference type="NCBI Taxonomy" id="471855"/>
    <lineage>
        <taxon>Bacteria</taxon>
        <taxon>Bacillati</taxon>
        <taxon>Actinomycetota</taxon>
        <taxon>Coriobacteriia</taxon>
        <taxon>Eggerthellales</taxon>
        <taxon>Eggerthellaceae</taxon>
        <taxon>Slackia</taxon>
    </lineage>
</organism>
<evidence type="ECO:0000256" key="5">
    <source>
        <dbReference type="ARBA" id="ARBA00022840"/>
    </source>
</evidence>
<dbReference type="AlphaFoldDB" id="C7N554"/>
<dbReference type="STRING" id="471855.Shel_10020"/>
<evidence type="ECO:0000256" key="4">
    <source>
        <dbReference type="ARBA" id="ARBA00022741"/>
    </source>
</evidence>
<feature type="site" description="Transition state stabilizer" evidence="9">
    <location>
        <position position="17"/>
    </location>
</feature>
<sequence>MKRALVPGTFDPITNGHIDVVERSADIFDEVIVGVAQSRKKGPTFNLDERIALAQEATAHLPNVKVMGFDDLLVNFAKKINAHVIVKGLRAITDFEYEFQMTSMNYALDESIETLFIMSQPQHMYLSSSIVRELAAFHGDIKALVPPCVEKALNEKFMR</sequence>
<dbReference type="PANTHER" id="PTHR21342:SF1">
    <property type="entry name" value="PHOSPHOPANTETHEINE ADENYLYLTRANSFERASE"/>
    <property type="match status" value="1"/>
</dbReference>
<evidence type="ECO:0000256" key="2">
    <source>
        <dbReference type="ARBA" id="ARBA00022679"/>
    </source>
</evidence>
<keyword evidence="4 9" id="KW-0547">Nucleotide-binding</keyword>
<comment type="subcellular location">
    <subcellularLocation>
        <location evidence="9">Cytoplasm</location>
    </subcellularLocation>
</comment>
<dbReference type="KEGG" id="shi:Shel_10020"/>
<feature type="binding site" evidence="9">
    <location>
        <position position="73"/>
    </location>
    <ligand>
        <name>substrate</name>
    </ligand>
</feature>
<dbReference type="GO" id="GO:0004595">
    <property type="term" value="F:pantetheine-phosphate adenylyltransferase activity"/>
    <property type="evidence" value="ECO:0007669"/>
    <property type="project" value="UniProtKB-UniRule"/>
</dbReference>
<feature type="binding site" evidence="9">
    <location>
        <begin position="123"/>
        <end position="129"/>
    </location>
    <ligand>
        <name>ATP</name>
        <dbReference type="ChEBI" id="CHEBI:30616"/>
    </ligand>
</feature>
<keyword evidence="5 9" id="KW-0067">ATP-binding</keyword>
<comment type="function">
    <text evidence="9">Reversibly transfers an adenylyl group from ATP to 4'-phosphopantetheine, yielding dephospho-CoA (dPCoA) and pyrophosphate.</text>
</comment>
<evidence type="ECO:0000256" key="3">
    <source>
        <dbReference type="ARBA" id="ARBA00022695"/>
    </source>
</evidence>
<dbReference type="Pfam" id="PF01467">
    <property type="entry name" value="CTP_transf_like"/>
    <property type="match status" value="1"/>
</dbReference>
<feature type="binding site" evidence="9">
    <location>
        <position position="9"/>
    </location>
    <ligand>
        <name>substrate</name>
    </ligand>
</feature>
<dbReference type="InterPro" id="IPR014729">
    <property type="entry name" value="Rossmann-like_a/b/a_fold"/>
</dbReference>
<evidence type="ECO:0000256" key="6">
    <source>
        <dbReference type="ARBA" id="ARBA00022842"/>
    </source>
</evidence>
<comment type="similarity">
    <text evidence="9">Belongs to the bacterial CoaD family.</text>
</comment>
<feature type="binding site" evidence="9">
    <location>
        <position position="17"/>
    </location>
    <ligand>
        <name>ATP</name>
        <dbReference type="ChEBI" id="CHEBI:30616"/>
    </ligand>
</feature>
<accession>C7N554</accession>
<dbReference type="UniPathway" id="UPA00241">
    <property type="reaction ID" value="UER00355"/>
</dbReference>
<dbReference type="HAMAP" id="MF_00151">
    <property type="entry name" value="PPAT_bact"/>
    <property type="match status" value="1"/>
</dbReference>
<dbReference type="GO" id="GO:0015937">
    <property type="term" value="P:coenzyme A biosynthetic process"/>
    <property type="evidence" value="ECO:0007669"/>
    <property type="project" value="UniProtKB-UniRule"/>
</dbReference>
<keyword evidence="6 9" id="KW-0460">Magnesium</keyword>
<feature type="binding site" evidence="9">
    <location>
        <position position="87"/>
    </location>
    <ligand>
        <name>substrate</name>
    </ligand>
</feature>
<dbReference type="SUPFAM" id="SSF52374">
    <property type="entry name" value="Nucleotidylyl transferase"/>
    <property type="match status" value="1"/>
</dbReference>
<keyword evidence="12" id="KW-1185">Reference proteome</keyword>